<dbReference type="PANTHER" id="PTHR43625">
    <property type="entry name" value="AFLATOXIN B1 ALDEHYDE REDUCTASE"/>
    <property type="match status" value="1"/>
</dbReference>
<evidence type="ECO:0000256" key="1">
    <source>
        <dbReference type="ARBA" id="ARBA00022857"/>
    </source>
</evidence>
<dbReference type="AlphaFoldDB" id="A0A8J5YLB2"/>
<dbReference type="SUPFAM" id="SSF51430">
    <property type="entry name" value="NAD(P)-linked oxidoreductase"/>
    <property type="match status" value="1"/>
</dbReference>
<evidence type="ECO:0000256" key="2">
    <source>
        <dbReference type="ARBA" id="ARBA00023002"/>
    </source>
</evidence>
<feature type="domain" description="NADP-dependent oxidoreductase" evidence="3">
    <location>
        <begin position="326"/>
        <end position="608"/>
    </location>
</feature>
<dbReference type="Proteomes" id="UP000701853">
    <property type="component" value="Chromosome 11"/>
</dbReference>
<dbReference type="EMBL" id="JAHUZN010000011">
    <property type="protein sequence ID" value="KAG8479095.1"/>
    <property type="molecule type" value="Genomic_DNA"/>
</dbReference>
<dbReference type="Gene3D" id="3.20.20.100">
    <property type="entry name" value="NADP-dependent oxidoreductase domain"/>
    <property type="match status" value="1"/>
</dbReference>
<comment type="caution">
    <text evidence="4">The sequence shown here is derived from an EMBL/GenBank/DDBJ whole genome shotgun (WGS) entry which is preliminary data.</text>
</comment>
<dbReference type="Pfam" id="PF00248">
    <property type="entry name" value="Aldo_ket_red"/>
    <property type="match status" value="1"/>
</dbReference>
<dbReference type="PANTHER" id="PTHR43625:SF81">
    <property type="entry name" value="OS01G0618100 PROTEIN"/>
    <property type="match status" value="1"/>
</dbReference>
<organism evidence="4 5">
    <name type="scientific">Gossypium anomalum</name>
    <dbReference type="NCBI Taxonomy" id="47600"/>
    <lineage>
        <taxon>Eukaryota</taxon>
        <taxon>Viridiplantae</taxon>
        <taxon>Streptophyta</taxon>
        <taxon>Embryophyta</taxon>
        <taxon>Tracheophyta</taxon>
        <taxon>Spermatophyta</taxon>
        <taxon>Magnoliopsida</taxon>
        <taxon>eudicotyledons</taxon>
        <taxon>Gunneridae</taxon>
        <taxon>Pentapetalae</taxon>
        <taxon>rosids</taxon>
        <taxon>malvids</taxon>
        <taxon>Malvales</taxon>
        <taxon>Malvaceae</taxon>
        <taxon>Malvoideae</taxon>
        <taxon>Gossypium</taxon>
    </lineage>
</organism>
<name>A0A8J5YLB2_9ROSI</name>
<dbReference type="InterPro" id="IPR036812">
    <property type="entry name" value="NAD(P)_OxRdtase_dom_sf"/>
</dbReference>
<dbReference type="OrthoDB" id="37537at2759"/>
<evidence type="ECO:0000259" key="3">
    <source>
        <dbReference type="Pfam" id="PF00248"/>
    </source>
</evidence>
<dbReference type="InterPro" id="IPR050791">
    <property type="entry name" value="Aldo-Keto_reductase"/>
</dbReference>
<keyword evidence="1" id="KW-0521">NADP</keyword>
<protein>
    <recommendedName>
        <fullName evidence="3">NADP-dependent oxidoreductase domain-containing protein</fullName>
    </recommendedName>
</protein>
<dbReference type="InterPro" id="IPR023210">
    <property type="entry name" value="NADP_OxRdtase_dom"/>
</dbReference>
<evidence type="ECO:0000313" key="4">
    <source>
        <dbReference type="EMBL" id="KAG8479095.1"/>
    </source>
</evidence>
<evidence type="ECO:0000313" key="5">
    <source>
        <dbReference type="Proteomes" id="UP000701853"/>
    </source>
</evidence>
<keyword evidence="2" id="KW-0560">Oxidoreductase</keyword>
<proteinExistence type="predicted"/>
<dbReference type="GO" id="GO:0005737">
    <property type="term" value="C:cytoplasm"/>
    <property type="evidence" value="ECO:0007669"/>
    <property type="project" value="TreeGrafter"/>
</dbReference>
<gene>
    <name evidence="4" type="ORF">CXB51_028994</name>
</gene>
<reference evidence="4 5" key="1">
    <citation type="journal article" date="2021" name="bioRxiv">
        <title>The Gossypium anomalum genome as a resource for cotton improvement and evolutionary analysis of hybrid incompatibility.</title>
        <authorList>
            <person name="Grover C.E."/>
            <person name="Yuan D."/>
            <person name="Arick M.A."/>
            <person name="Miller E.R."/>
            <person name="Hu G."/>
            <person name="Peterson D.G."/>
            <person name="Wendel J.F."/>
            <person name="Udall J.A."/>
        </authorList>
    </citation>
    <scope>NUCLEOTIDE SEQUENCE [LARGE SCALE GENOMIC DNA]</scope>
    <source>
        <strain evidence="4">JFW-Udall</strain>
        <tissue evidence="4">Leaf</tissue>
    </source>
</reference>
<dbReference type="GO" id="GO:0016491">
    <property type="term" value="F:oxidoreductase activity"/>
    <property type="evidence" value="ECO:0007669"/>
    <property type="project" value="UniProtKB-KW"/>
</dbReference>
<keyword evidence="5" id="KW-1185">Reference proteome</keyword>
<accession>A0A8J5YLB2</accession>
<sequence length="642" mass="72027">MKKEMEDVERQEKGKKEFLIKIENFQSSSLLIFLIPNLSQKKFPDKFKKLGGDDSNVMDMALGVLISLLKSVAFFRDCFVAAGVSFFAAFQVCLSDQELGLFIIKVLSLGAEGSEKIKIFLQKITSDLLRLGSRCKGRYVPLALLTKRFGAKTMLDMSPDLLFEIRVVSMSGNEDNTVRRAEELFNFMRWLSCFLFFSCYPSAPYKRKIMAMELIQIMINSCLYPYSIGITSPKSTFLLVGSIIDSWDRLRESANTRVRRVWLYESAQPIELPIRDKRLYPSNSIMMYGCSLLSGMHLNSEKMAEHHQGVEIPRVKLGTQGLEVSKLGFGCMGLSENYNEPVPDEVGISIIKHAFATGITFFDTSNIYGPQTNEILVGKALKQLPRKKVQLATKFGVVKMDPAAGIVINGTPEYVRASIEASLKRLDVDYIDLYYQHTVDTKTPIEDTMGELKKLVEEGKIKYIGLSEAIPETIRRAHVVHPSRDIENEIIPLELGIGIVSYSPLGRGFFGGRIIAKSVPTNTFFCTCFQPLQDISPQVSMRKLGEEQEILVQKHGRTPSQFAFACVLHQGDDVAPIPGATKIINLKSNIDALRLKLTEEDLKEITAVVPLNEIAGSRTPDRLSHLTWKFANTPTKEKKNTS</sequence>